<protein>
    <submittedName>
        <fullName evidence="1">SAM-dependent methyltransferase</fullName>
    </submittedName>
</protein>
<organism evidence="1 2">
    <name type="scientific">Paenibacillus flagellatus</name>
    <dbReference type="NCBI Taxonomy" id="2211139"/>
    <lineage>
        <taxon>Bacteria</taxon>
        <taxon>Bacillati</taxon>
        <taxon>Bacillota</taxon>
        <taxon>Bacilli</taxon>
        <taxon>Bacillales</taxon>
        <taxon>Paenibacillaceae</taxon>
        <taxon>Paenibacillus</taxon>
    </lineage>
</organism>
<evidence type="ECO:0000313" key="2">
    <source>
        <dbReference type="Proteomes" id="UP000247476"/>
    </source>
</evidence>
<dbReference type="GO" id="GO:0032259">
    <property type="term" value="P:methylation"/>
    <property type="evidence" value="ECO:0007669"/>
    <property type="project" value="UniProtKB-KW"/>
</dbReference>
<comment type="caution">
    <text evidence="1">The sequence shown here is derived from an EMBL/GenBank/DDBJ whole genome shotgun (WGS) entry which is preliminary data.</text>
</comment>
<keyword evidence="1" id="KW-0808">Transferase</keyword>
<dbReference type="EMBL" id="QJVJ01000010">
    <property type="protein sequence ID" value="PYI52110.1"/>
    <property type="molecule type" value="Genomic_DNA"/>
</dbReference>
<name>A0A2V5KDU3_9BACL</name>
<proteinExistence type="predicted"/>
<sequence length="261" mass="29702">MLISQLCKEADFTAPWFAAACSKLREGFRYHRKLWEWCYIYQALRERGALMPFKRGLGFGVGKEPLAAAFASFGCEIVATDMDVEAAKAQGWVDTNQHAVALSDLNDRGLCDPDQFNHLVTYETADMNRISDRYIGRFDFTWSSCCFEHLGSIEHGKQFIVNQMNCLRPGGVAVHTTEFNLSSNEQTLETDVLVLYRLRDIDWMVQTLKAYGYKVDIDYTVGTGPIESYVDVPPFKLNPHLRLMLDRYVSTSVGLIIEKPK</sequence>
<reference evidence="1 2" key="1">
    <citation type="submission" date="2018-05" db="EMBL/GenBank/DDBJ databases">
        <title>Paenibacillus flagellatus sp. nov., isolated from selenium mineral soil.</title>
        <authorList>
            <person name="Dai X."/>
        </authorList>
    </citation>
    <scope>NUCLEOTIDE SEQUENCE [LARGE SCALE GENOMIC DNA]</scope>
    <source>
        <strain evidence="1 2">DXL2</strain>
    </source>
</reference>
<dbReference type="Gene3D" id="3.40.50.150">
    <property type="entry name" value="Vaccinia Virus protein VP39"/>
    <property type="match status" value="1"/>
</dbReference>
<keyword evidence="1" id="KW-0489">Methyltransferase</keyword>
<dbReference type="InterPro" id="IPR029063">
    <property type="entry name" value="SAM-dependent_MTases_sf"/>
</dbReference>
<keyword evidence="2" id="KW-1185">Reference proteome</keyword>
<dbReference type="RefSeq" id="WP_110842181.1">
    <property type="nucleotide sequence ID" value="NZ_QJVJ01000010.1"/>
</dbReference>
<dbReference type="GO" id="GO:0008168">
    <property type="term" value="F:methyltransferase activity"/>
    <property type="evidence" value="ECO:0007669"/>
    <property type="project" value="UniProtKB-KW"/>
</dbReference>
<accession>A0A2V5KDU3</accession>
<dbReference type="Proteomes" id="UP000247476">
    <property type="component" value="Unassembled WGS sequence"/>
</dbReference>
<gene>
    <name evidence="1" type="ORF">DLM86_21760</name>
</gene>
<dbReference type="AlphaFoldDB" id="A0A2V5KDU3"/>
<dbReference type="SUPFAM" id="SSF53335">
    <property type="entry name" value="S-adenosyl-L-methionine-dependent methyltransferases"/>
    <property type="match status" value="1"/>
</dbReference>
<evidence type="ECO:0000313" key="1">
    <source>
        <dbReference type="EMBL" id="PYI52110.1"/>
    </source>
</evidence>
<dbReference type="OrthoDB" id="2548453at2"/>